<sequence length="192" mass="22218">LFKLMEKTFKFKLHVDLPFIELVIKHHKTFEYFLQNYGYQMPTTRPPVISILESLARSGSLETIELLDDKGLVKDFDGYSIVAHQALLSNQIGIYNYAKQKDPSISNSSIINSRIHIENIDCTESIVKKCLESNNVAVLEYLCKNGYLSTIDINLLHEYQIKIGKDSELELVKFILTRVRFKFLLCLHWSSK</sequence>
<accession>A0A8J4PL84</accession>
<dbReference type="EMBL" id="AJWJ01000765">
    <property type="protein sequence ID" value="KAF2069038.1"/>
    <property type="molecule type" value="Genomic_DNA"/>
</dbReference>
<proteinExistence type="predicted"/>
<protein>
    <submittedName>
        <fullName evidence="1">Uncharacterized protein</fullName>
    </submittedName>
</protein>
<reference evidence="1" key="1">
    <citation type="submission" date="2020-01" db="EMBL/GenBank/DDBJ databases">
        <title>Development of genomics and gene disruption for Polysphondylium violaceum indicates a role for the polyketide synthase stlB in stalk morphogenesis.</title>
        <authorList>
            <person name="Narita B."/>
            <person name="Kawabe Y."/>
            <person name="Kin K."/>
            <person name="Saito T."/>
            <person name="Gibbs R."/>
            <person name="Kuspa A."/>
            <person name="Muzny D."/>
            <person name="Queller D."/>
            <person name="Richards S."/>
            <person name="Strassman J."/>
            <person name="Sucgang R."/>
            <person name="Worley K."/>
            <person name="Schaap P."/>
        </authorList>
    </citation>
    <scope>NUCLEOTIDE SEQUENCE</scope>
    <source>
        <strain evidence="1">QSvi11</strain>
    </source>
</reference>
<keyword evidence="2" id="KW-1185">Reference proteome</keyword>
<dbReference type="AlphaFoldDB" id="A0A8J4PL84"/>
<feature type="non-terminal residue" evidence="1">
    <location>
        <position position="1"/>
    </location>
</feature>
<organism evidence="1 2">
    <name type="scientific">Polysphondylium violaceum</name>
    <dbReference type="NCBI Taxonomy" id="133409"/>
    <lineage>
        <taxon>Eukaryota</taxon>
        <taxon>Amoebozoa</taxon>
        <taxon>Evosea</taxon>
        <taxon>Eumycetozoa</taxon>
        <taxon>Dictyostelia</taxon>
        <taxon>Dictyosteliales</taxon>
        <taxon>Dictyosteliaceae</taxon>
        <taxon>Polysphondylium</taxon>
    </lineage>
</organism>
<comment type="caution">
    <text evidence="1">The sequence shown here is derived from an EMBL/GenBank/DDBJ whole genome shotgun (WGS) entry which is preliminary data.</text>
</comment>
<evidence type="ECO:0000313" key="1">
    <source>
        <dbReference type="EMBL" id="KAF2069038.1"/>
    </source>
</evidence>
<gene>
    <name evidence="1" type="ORF">CYY_009641</name>
</gene>
<name>A0A8J4PL84_9MYCE</name>
<dbReference type="Proteomes" id="UP000695562">
    <property type="component" value="Unassembled WGS sequence"/>
</dbReference>
<evidence type="ECO:0000313" key="2">
    <source>
        <dbReference type="Proteomes" id="UP000695562"/>
    </source>
</evidence>